<name>A0A3Q8X987_9BACL</name>
<organism evidence="4 5">
    <name type="scientific">Paenibacillus albus</name>
    <dbReference type="NCBI Taxonomy" id="2495582"/>
    <lineage>
        <taxon>Bacteria</taxon>
        <taxon>Bacillati</taxon>
        <taxon>Bacillota</taxon>
        <taxon>Bacilli</taxon>
        <taxon>Bacillales</taxon>
        <taxon>Paenibacillaceae</taxon>
        <taxon>Paenibacillus</taxon>
    </lineage>
</organism>
<dbReference type="EMBL" id="CP034437">
    <property type="protein sequence ID" value="AZN43261.1"/>
    <property type="molecule type" value="Genomic_DNA"/>
</dbReference>
<protein>
    <submittedName>
        <fullName evidence="4">Sensor histidine kinase</fullName>
    </submittedName>
</protein>
<dbReference type="InterPro" id="IPR050640">
    <property type="entry name" value="Bact_2-comp_sensor_kinase"/>
</dbReference>
<dbReference type="Gene3D" id="3.30.565.10">
    <property type="entry name" value="Histidine kinase-like ATPase, C-terminal domain"/>
    <property type="match status" value="1"/>
</dbReference>
<keyword evidence="4" id="KW-0418">Kinase</keyword>
<dbReference type="PANTHER" id="PTHR34220">
    <property type="entry name" value="SENSOR HISTIDINE KINASE YPDA"/>
    <property type="match status" value="1"/>
</dbReference>
<sequence>MVRVLGITAMVKRIKTAHRSILSHLFTLLVPMLVPLLILGSLSTFLIKLYIQDQIDTKNDALLSQTKSYMELSFREMDSLSANFSANPVLSVTMKDILDTGQITESNFDLLKVIRNFVDSTVYANPFIYSLYIYFDNEDKRFLSSVTGINTVDKFYDSNWYSLYEGHDNERVWTENRILQRRKSEPATRVISIYNRLRVANGGGVVVMNIKAEYIESLLRELPAINSQSILLMDKNKHIIAKNSDVNYMHLFNLGLFSSNDSFSRDMKIDGRTYKVDMLTSARFGWKFVSIVPKSALYSLPSKLMLLTGLLLIISTIIGLFLAYSLSRKKYLTLQMVNAILHAAERGTPLPKVDQGRKNDTYGYITENLVKKFVENEFLTIQLSERKYKLQVMEYIALHAQLNPHFLYNTLETIYWKVASYTGKPNEANEMIENLSGVLRYSLDSSAHFVPLQQEIKYTLRYVDIQHIRYKEKFDVVWRIDEDAACCEVMKLILQPLIENSIYHGIRMKQDKSIIRIKAELIGEEHMRLTVTDTGAGMDKARRLEVLSKLNSDIEGGQHIGLQNTHKRLNITYGERYSIRILSKKNWGTAISLTFPSRSQ</sequence>
<dbReference type="Proteomes" id="UP000272528">
    <property type="component" value="Chromosome"/>
</dbReference>
<dbReference type="Gene3D" id="3.30.450.20">
    <property type="entry name" value="PAS domain"/>
    <property type="match status" value="1"/>
</dbReference>
<dbReference type="KEGG" id="palb:EJC50_28910"/>
<dbReference type="InterPro" id="IPR010559">
    <property type="entry name" value="Sig_transdc_His_kin_internal"/>
</dbReference>
<keyword evidence="1" id="KW-1133">Transmembrane helix</keyword>
<accession>A0A3Q8X987</accession>
<evidence type="ECO:0000259" key="2">
    <source>
        <dbReference type="Pfam" id="PF02518"/>
    </source>
</evidence>
<dbReference type="Pfam" id="PF06580">
    <property type="entry name" value="His_kinase"/>
    <property type="match status" value="1"/>
</dbReference>
<proteinExistence type="predicted"/>
<dbReference type="GO" id="GO:0016020">
    <property type="term" value="C:membrane"/>
    <property type="evidence" value="ECO:0007669"/>
    <property type="project" value="InterPro"/>
</dbReference>
<dbReference type="Pfam" id="PF02518">
    <property type="entry name" value="HATPase_c"/>
    <property type="match status" value="1"/>
</dbReference>
<dbReference type="OrthoDB" id="1729609at2"/>
<evidence type="ECO:0000313" key="4">
    <source>
        <dbReference type="EMBL" id="AZN43261.1"/>
    </source>
</evidence>
<keyword evidence="5" id="KW-1185">Reference proteome</keyword>
<feature type="domain" description="Signal transduction histidine kinase internal region" evidence="3">
    <location>
        <begin position="394"/>
        <end position="474"/>
    </location>
</feature>
<dbReference type="InterPro" id="IPR003594">
    <property type="entry name" value="HATPase_dom"/>
</dbReference>
<reference evidence="5" key="1">
    <citation type="submission" date="2018-12" db="EMBL/GenBank/DDBJ databases">
        <title>Genome sequence of Peanibacillus sp.</title>
        <authorList>
            <person name="Subramani G."/>
            <person name="Srinivasan S."/>
            <person name="Kim M.K."/>
        </authorList>
    </citation>
    <scope>NUCLEOTIDE SEQUENCE [LARGE SCALE GENOMIC DNA]</scope>
    <source>
        <strain evidence="5">18JY67-1</strain>
    </source>
</reference>
<feature type="domain" description="Histidine kinase/HSP90-like ATPase" evidence="2">
    <location>
        <begin position="491"/>
        <end position="597"/>
    </location>
</feature>
<feature type="transmembrane region" description="Helical" evidence="1">
    <location>
        <begin position="21"/>
        <end position="47"/>
    </location>
</feature>
<evidence type="ECO:0000259" key="3">
    <source>
        <dbReference type="Pfam" id="PF06580"/>
    </source>
</evidence>
<dbReference type="InterPro" id="IPR036890">
    <property type="entry name" value="HATPase_C_sf"/>
</dbReference>
<keyword evidence="1" id="KW-0472">Membrane</keyword>
<feature type="transmembrane region" description="Helical" evidence="1">
    <location>
        <begin position="304"/>
        <end position="326"/>
    </location>
</feature>
<dbReference type="AlphaFoldDB" id="A0A3Q8X987"/>
<evidence type="ECO:0000313" key="5">
    <source>
        <dbReference type="Proteomes" id="UP000272528"/>
    </source>
</evidence>
<keyword evidence="4" id="KW-0808">Transferase</keyword>
<dbReference type="PANTHER" id="PTHR34220:SF7">
    <property type="entry name" value="SENSOR HISTIDINE KINASE YPDA"/>
    <property type="match status" value="1"/>
</dbReference>
<dbReference type="GO" id="GO:0000155">
    <property type="term" value="F:phosphorelay sensor kinase activity"/>
    <property type="evidence" value="ECO:0007669"/>
    <property type="project" value="InterPro"/>
</dbReference>
<keyword evidence="1" id="KW-0812">Transmembrane</keyword>
<dbReference type="SUPFAM" id="SSF55874">
    <property type="entry name" value="ATPase domain of HSP90 chaperone/DNA topoisomerase II/histidine kinase"/>
    <property type="match status" value="1"/>
</dbReference>
<gene>
    <name evidence="4" type="ORF">EJC50_28910</name>
</gene>
<evidence type="ECO:0000256" key="1">
    <source>
        <dbReference type="SAM" id="Phobius"/>
    </source>
</evidence>